<gene>
    <name evidence="1" type="ORF">OMM_10612</name>
</gene>
<evidence type="ECO:0000313" key="1">
    <source>
        <dbReference type="EMBL" id="ETR68360.1"/>
    </source>
</evidence>
<reference evidence="2" key="1">
    <citation type="submission" date="2012-11" db="EMBL/GenBank/DDBJ databases">
        <authorList>
            <person name="Lucero-Rivera Y.E."/>
            <person name="Tovar-Ramirez D."/>
        </authorList>
    </citation>
    <scope>NUCLEOTIDE SEQUENCE [LARGE SCALE GENOMIC DNA]</scope>
    <source>
        <strain evidence="2">Araruama</strain>
    </source>
</reference>
<dbReference type="AlphaFoldDB" id="A0A1V1P0L0"/>
<organism evidence="1 2">
    <name type="scientific">Candidatus Magnetoglobus multicellularis str. Araruama</name>
    <dbReference type="NCBI Taxonomy" id="890399"/>
    <lineage>
        <taxon>Bacteria</taxon>
        <taxon>Pseudomonadati</taxon>
        <taxon>Thermodesulfobacteriota</taxon>
        <taxon>Desulfobacteria</taxon>
        <taxon>Desulfobacterales</taxon>
        <taxon>Desulfobacteraceae</taxon>
        <taxon>Candidatus Magnetoglobus</taxon>
    </lineage>
</organism>
<protein>
    <submittedName>
        <fullName evidence="1">Uncharacterized protein</fullName>
    </submittedName>
</protein>
<proteinExistence type="predicted"/>
<dbReference type="Proteomes" id="UP000189670">
    <property type="component" value="Unassembled WGS sequence"/>
</dbReference>
<comment type="caution">
    <text evidence="1">The sequence shown here is derived from an EMBL/GenBank/DDBJ whole genome shotgun (WGS) entry which is preliminary data.</text>
</comment>
<accession>A0A1V1P0L0</accession>
<evidence type="ECO:0000313" key="2">
    <source>
        <dbReference type="Proteomes" id="UP000189670"/>
    </source>
</evidence>
<sequence>MKKKVTFATEKRSRLEDYAEQKDMNLTEVINYIIDCHFEKIERSDKAESIDSTALKRIEDKLDSLLLQDSKPKKTVKNKGKYQEIVKCIKDNAQDIGAVALIELMDIIPELKD</sequence>
<dbReference type="EMBL" id="ATBP01000984">
    <property type="protein sequence ID" value="ETR68360.1"/>
    <property type="molecule type" value="Genomic_DNA"/>
</dbReference>
<name>A0A1V1P0L0_9BACT</name>